<evidence type="ECO:0000256" key="1">
    <source>
        <dbReference type="ARBA" id="ARBA00008645"/>
    </source>
</evidence>
<name>A0ABY4ILL8_9MICO</name>
<dbReference type="PANTHER" id="PTHR22946:SF12">
    <property type="entry name" value="CONIDIAL PIGMENT BIOSYNTHESIS PROTEIN AYG1 (AFU_ORTHOLOGUE AFUA_2G17550)"/>
    <property type="match status" value="1"/>
</dbReference>
<organism evidence="3 4">
    <name type="scientific">Microbacterium galbinum</name>
    <dbReference type="NCBI Taxonomy" id="2851646"/>
    <lineage>
        <taxon>Bacteria</taxon>
        <taxon>Bacillati</taxon>
        <taxon>Actinomycetota</taxon>
        <taxon>Actinomycetes</taxon>
        <taxon>Micrococcales</taxon>
        <taxon>Microbacteriaceae</taxon>
        <taxon>Microbacterium</taxon>
    </lineage>
</organism>
<dbReference type="InterPro" id="IPR050261">
    <property type="entry name" value="FrsA_esterase"/>
</dbReference>
<evidence type="ECO:0000313" key="4">
    <source>
        <dbReference type="Proteomes" id="UP000831963"/>
    </source>
</evidence>
<dbReference type="Pfam" id="PF00326">
    <property type="entry name" value="Peptidase_S9"/>
    <property type="match status" value="1"/>
</dbReference>
<dbReference type="InterPro" id="IPR029058">
    <property type="entry name" value="AB_hydrolase_fold"/>
</dbReference>
<keyword evidence="4" id="KW-1185">Reference proteome</keyword>
<dbReference type="EMBL" id="CP078077">
    <property type="protein sequence ID" value="UPL13499.1"/>
    <property type="molecule type" value="Genomic_DNA"/>
</dbReference>
<dbReference type="InterPro" id="IPR001375">
    <property type="entry name" value="Peptidase_S9_cat"/>
</dbReference>
<dbReference type="SUPFAM" id="SSF53474">
    <property type="entry name" value="alpha/beta-Hydrolases"/>
    <property type="match status" value="1"/>
</dbReference>
<sequence>MTHHAAHIRAFSESADFDFEIRSALGASVEGAAEPGEVLAAVAGIRNGEHEAWFDAWKGLADRTVATASASAEAGHPVSAASAYLRASAYYGVAVNAASALADPDAMAPTFAKQEAAWRGFVTHTSTVVDDVTIPCGGGTLPGWFFRPAPAPEGPTPPTLVAVNGSDGSRASLYAAVVAPALRRGYNVLVFDGPGQQSELFEKDVPFRPDWEHVLTPVFDTVARLDGVDAMRIAVYGISQGSYWVARALAFEDRFAAAITDPGLVDVSTSWTGHLPHGLLKLLDEGQVEKFDREMELGLKLSPETARTWRFRARPYGTRGYGETIQAVRQYSVADIAAEITTPLLILSPENEQFWPGQADRLAALTPGVSTVVRFTEAEGADGHCQPLGRTITAQRMFDWLDERLG</sequence>
<protein>
    <submittedName>
        <fullName evidence="3">Prolyl oligopeptidase family serine peptidase</fullName>
    </submittedName>
</protein>
<dbReference type="PANTHER" id="PTHR22946">
    <property type="entry name" value="DIENELACTONE HYDROLASE DOMAIN-CONTAINING PROTEIN-RELATED"/>
    <property type="match status" value="1"/>
</dbReference>
<evidence type="ECO:0000259" key="2">
    <source>
        <dbReference type="Pfam" id="PF00326"/>
    </source>
</evidence>
<feature type="domain" description="Peptidase S9 prolyl oligopeptidase catalytic" evidence="2">
    <location>
        <begin position="184"/>
        <end position="273"/>
    </location>
</feature>
<dbReference type="RefSeq" id="WP_247634071.1">
    <property type="nucleotide sequence ID" value="NZ_CP078077.1"/>
</dbReference>
<gene>
    <name evidence="3" type="ORF">KV396_03020</name>
</gene>
<reference evidence="3 4" key="1">
    <citation type="submission" date="2021-06" db="EMBL/GenBank/DDBJ databases">
        <title>Genome-based taxonomic framework of Microbacterium strains isolated from marine environment, the description of four new species and reclassification of four preexisting species.</title>
        <authorList>
            <person name="Lee S.D."/>
            <person name="Kim S.-M."/>
            <person name="Byeon Y.-S."/>
            <person name="Yang H.L."/>
            <person name="Kim I.S."/>
        </authorList>
    </citation>
    <scope>NUCLEOTIDE SEQUENCE [LARGE SCALE GENOMIC DNA]</scope>
    <source>
        <strain evidence="3 4">SSW1-36</strain>
    </source>
</reference>
<proteinExistence type="inferred from homology"/>
<dbReference type="Gene3D" id="1.20.1440.110">
    <property type="entry name" value="acylaminoacyl peptidase"/>
    <property type="match status" value="1"/>
</dbReference>
<dbReference type="Gene3D" id="3.40.50.1820">
    <property type="entry name" value="alpha/beta hydrolase"/>
    <property type="match status" value="1"/>
</dbReference>
<evidence type="ECO:0000313" key="3">
    <source>
        <dbReference type="EMBL" id="UPL13499.1"/>
    </source>
</evidence>
<dbReference type="Proteomes" id="UP000831963">
    <property type="component" value="Chromosome"/>
</dbReference>
<comment type="similarity">
    <text evidence="1">Belongs to the AB hydrolase superfamily.</text>
</comment>
<accession>A0ABY4ILL8</accession>